<organism evidence="2 3">
    <name type="scientific">Roseicella frigidaeris</name>
    <dbReference type="NCBI Taxonomy" id="2230885"/>
    <lineage>
        <taxon>Bacteria</taxon>
        <taxon>Pseudomonadati</taxon>
        <taxon>Pseudomonadota</taxon>
        <taxon>Alphaproteobacteria</taxon>
        <taxon>Acetobacterales</taxon>
        <taxon>Roseomonadaceae</taxon>
        <taxon>Roseicella</taxon>
    </lineage>
</organism>
<protein>
    <recommendedName>
        <fullName evidence="4">YncE family protein</fullName>
    </recommendedName>
</protein>
<dbReference type="SUPFAM" id="SSF51004">
    <property type="entry name" value="C-terminal (heme d1) domain of cytochrome cd1-nitrite reductase"/>
    <property type="match status" value="1"/>
</dbReference>
<reference evidence="3" key="1">
    <citation type="submission" date="2018-06" db="EMBL/GenBank/DDBJ databases">
        <authorList>
            <person name="Khan S.A."/>
        </authorList>
    </citation>
    <scope>NUCLEOTIDE SEQUENCE [LARGE SCALE GENOMIC DNA]</scope>
    <source>
        <strain evidence="3">DB-1506</strain>
    </source>
</reference>
<evidence type="ECO:0000313" key="2">
    <source>
        <dbReference type="EMBL" id="RAI56071.1"/>
    </source>
</evidence>
<dbReference type="OrthoDB" id="7510834at2"/>
<dbReference type="RefSeq" id="WP_111472194.1">
    <property type="nucleotide sequence ID" value="NZ_QLIX01000027.1"/>
</dbReference>
<dbReference type="PANTHER" id="PTHR47197">
    <property type="entry name" value="PROTEIN NIRF"/>
    <property type="match status" value="1"/>
</dbReference>
<evidence type="ECO:0000313" key="3">
    <source>
        <dbReference type="Proteomes" id="UP000249065"/>
    </source>
</evidence>
<dbReference type="AlphaFoldDB" id="A0A327LYS2"/>
<name>A0A327LYS2_9PROT</name>
<evidence type="ECO:0000256" key="1">
    <source>
        <dbReference type="SAM" id="MobiDB-lite"/>
    </source>
</evidence>
<keyword evidence="3" id="KW-1185">Reference proteome</keyword>
<dbReference type="EMBL" id="QLIX01000027">
    <property type="protein sequence ID" value="RAI56071.1"/>
    <property type="molecule type" value="Genomic_DNA"/>
</dbReference>
<dbReference type="Gene3D" id="2.130.10.10">
    <property type="entry name" value="YVTN repeat-like/Quinoprotein amine dehydrogenase"/>
    <property type="match status" value="2"/>
</dbReference>
<proteinExistence type="predicted"/>
<accession>A0A327LYS2</accession>
<dbReference type="InterPro" id="IPR011048">
    <property type="entry name" value="Haem_d1_sf"/>
</dbReference>
<dbReference type="InterPro" id="IPR051200">
    <property type="entry name" value="Host-pathogen_enzymatic-act"/>
</dbReference>
<comment type="caution">
    <text evidence="2">The sequence shown here is derived from an EMBL/GenBank/DDBJ whole genome shotgun (WGS) entry which is preliminary data.</text>
</comment>
<dbReference type="InterPro" id="IPR015943">
    <property type="entry name" value="WD40/YVTN_repeat-like_dom_sf"/>
</dbReference>
<dbReference type="PANTHER" id="PTHR47197:SF3">
    <property type="entry name" value="DIHYDRO-HEME D1 DEHYDROGENASE"/>
    <property type="match status" value="1"/>
</dbReference>
<evidence type="ECO:0008006" key="4">
    <source>
        <dbReference type="Google" id="ProtNLM"/>
    </source>
</evidence>
<feature type="region of interest" description="Disordered" evidence="1">
    <location>
        <begin position="264"/>
        <end position="285"/>
    </location>
</feature>
<gene>
    <name evidence="2" type="ORF">DOO78_22790</name>
</gene>
<sequence length="329" mass="33950">MFLEVKIPLGEVRGRIDHLAADMARRRLFVAELGNDSMAVIDVDTWVVAHRIQCLREPQGVAYAPGADIVLVANARDGTIERFRGADLAPLGPTSLDAAADNLRPDPAGGGVVWVGHGGAGHGAPGGGGGLTALDAASGRPAGASIPLAAHPESFQLEAGGPRAFVNIPGAGGAIAVLDRAARRHVATWSVPGLGANFPMALDESRGRLFVAFREPAALAVLDLKDGSVLGRLPLSGDADDLFLDAHRCRLYAVCGEGAVDVFEDQPAPETPGSGRGPAPSPHRIARVPTAVGARTGLFVPELDRLFVAARAGPHGPAAIWVFQPDPPP</sequence>
<dbReference type="Proteomes" id="UP000249065">
    <property type="component" value="Unassembled WGS sequence"/>
</dbReference>